<dbReference type="AlphaFoldDB" id="A0A059DFW2"/>
<feature type="compositionally biased region" description="Basic and acidic residues" evidence="2">
    <location>
        <begin position="315"/>
        <end position="329"/>
    </location>
</feature>
<dbReference type="PANTHER" id="PTHR47747:SF2">
    <property type="entry name" value="RIBONUCLEASE P PROTEIN SUBUNIT P38-LIKE PROTEIN"/>
    <property type="match status" value="1"/>
</dbReference>
<reference evidence="3" key="1">
    <citation type="submission" date="2013-07" db="EMBL/GenBank/DDBJ databases">
        <title>The genome of Eucalyptus grandis.</title>
        <authorList>
            <person name="Schmutz J."/>
            <person name="Hayes R."/>
            <person name="Myburg A."/>
            <person name="Tuskan G."/>
            <person name="Grattapaglia D."/>
            <person name="Rokhsar D.S."/>
        </authorList>
    </citation>
    <scope>NUCLEOTIDE SEQUENCE</scope>
    <source>
        <tissue evidence="3">Leaf extractions</tissue>
    </source>
</reference>
<keyword evidence="1" id="KW-0175">Coiled coil</keyword>
<dbReference type="PANTHER" id="PTHR47747">
    <property type="entry name" value="RIBONUCLEASE P PROTEIN SUBUNIT P38-LIKE PROTEIN"/>
    <property type="match status" value="1"/>
</dbReference>
<organism evidence="3">
    <name type="scientific">Eucalyptus grandis</name>
    <name type="common">Flooded gum</name>
    <dbReference type="NCBI Taxonomy" id="71139"/>
    <lineage>
        <taxon>Eukaryota</taxon>
        <taxon>Viridiplantae</taxon>
        <taxon>Streptophyta</taxon>
        <taxon>Embryophyta</taxon>
        <taxon>Tracheophyta</taxon>
        <taxon>Spermatophyta</taxon>
        <taxon>Magnoliopsida</taxon>
        <taxon>eudicotyledons</taxon>
        <taxon>Gunneridae</taxon>
        <taxon>Pentapetalae</taxon>
        <taxon>rosids</taxon>
        <taxon>malvids</taxon>
        <taxon>Myrtales</taxon>
        <taxon>Myrtaceae</taxon>
        <taxon>Myrtoideae</taxon>
        <taxon>Eucalypteae</taxon>
        <taxon>Eucalyptus</taxon>
    </lineage>
</organism>
<sequence length="825" mass="94197">MDERKTPDSCLSSLFLCEEKVNDWYPMYFGVSCAFFALRLLPGRETDDDKWSKAWNTILQGSAQLLGLLVWKAQKEGTDEGKGALLAKLEMAERERDELKRIRHEDAKANEKVVSIFAAQEQRWFNEKKKLQQQIRAVVNGARVLGKKKDEEISGLNERLKEMELVVQSKDKELQEEGLKRKELEEKLKKTENTAEELRENAKREAKEHASEIWKHKTAFIELVSNQRQIEAEMGRAHRQVETTKQELELVLEQKEESDLMIEKLSVEIVKMQKDLEQKGDILSAMLRKSKLDTAEREMLLKEIKLSKAKRKQAELETERLRSASESKHGGHSLGSMLANQVNLKLEGVYGTRKMNSCATGSSLTRKARLQANNLLEYENPNFSGEIKACSPEYDGYSQGQTEALAITADVKRLEHWVHSEAEKYATLVEERHHLELNAFVEQMRLKDEKLEGFRWRMLSMEIESKRLRSHVEGLTRDISQLKNTNTKLEALLLAREDELSALKEQLASQSNHINFQRPLNDPSIHHRELVEDTIWSEVNIVKRRPGHKDKKADKLAAKASQEEDVEVIVETALVCQPTEVTRVQSPQKVSEEQKDIGDCDPKREESGTSADLVTLQNLPSLSQISSKTKSSSWKMDLHALGVSYKIKRLKQQLLMLERLMGKQESSENVKSKDHGPNAIKGFLSLVSLLTKQVGRYQSLQEKADDLCKRMHENNLDASSVDSNATKSRGRIKTLENFLEETFQLQRYMVATGQKLMEIQSKITIGFVGAAEELAKSASFDIKRFADGVRTLFQEIQRGLEVRIARIIGDLEGTLACDGIIHLRR</sequence>
<proteinExistence type="predicted"/>
<protein>
    <submittedName>
        <fullName evidence="3">Uncharacterized protein</fullName>
    </submittedName>
</protein>
<dbReference type="OMA" id="CIRVIGK"/>
<dbReference type="Gramene" id="KCW89135">
    <property type="protein sequence ID" value="KCW89135"/>
    <property type="gene ID" value="EUGRSUZ_A01450"/>
</dbReference>
<dbReference type="InParanoid" id="A0A059DFW2"/>
<dbReference type="KEGG" id="egr:104437674"/>
<dbReference type="FunCoup" id="A0A059DFW2">
    <property type="interactions" value="548"/>
</dbReference>
<feature type="coiled-coil region" evidence="1">
    <location>
        <begin position="153"/>
        <end position="212"/>
    </location>
</feature>
<feature type="coiled-coil region" evidence="1">
    <location>
        <begin position="82"/>
        <end position="112"/>
    </location>
</feature>
<gene>
    <name evidence="3" type="ORF">EUGRSUZ_A01450</name>
</gene>
<evidence type="ECO:0000313" key="3">
    <source>
        <dbReference type="EMBL" id="KCW89135.1"/>
    </source>
</evidence>
<dbReference type="eggNOG" id="ENOG502QTAA">
    <property type="taxonomic scope" value="Eukaryota"/>
</dbReference>
<name>A0A059DFW2_EUCGR</name>
<dbReference type="STRING" id="71139.A0A059DFW2"/>
<feature type="coiled-coil region" evidence="1">
    <location>
        <begin position="465"/>
        <end position="506"/>
    </location>
</feature>
<feature type="region of interest" description="Disordered" evidence="2">
    <location>
        <begin position="315"/>
        <end position="335"/>
    </location>
</feature>
<evidence type="ECO:0000256" key="2">
    <source>
        <dbReference type="SAM" id="MobiDB-lite"/>
    </source>
</evidence>
<dbReference type="OrthoDB" id="1735671at2759"/>
<evidence type="ECO:0000256" key="1">
    <source>
        <dbReference type="SAM" id="Coils"/>
    </source>
</evidence>
<feature type="region of interest" description="Disordered" evidence="2">
    <location>
        <begin position="583"/>
        <end position="612"/>
    </location>
</feature>
<accession>A0A059DFW2</accession>
<feature type="compositionally biased region" description="Basic and acidic residues" evidence="2">
    <location>
        <begin position="590"/>
        <end position="607"/>
    </location>
</feature>
<dbReference type="EMBL" id="KK198753">
    <property type="protein sequence ID" value="KCW89135.1"/>
    <property type="molecule type" value="Genomic_DNA"/>
</dbReference>